<gene>
    <name evidence="2" type="ORF">GCM10011396_08040</name>
</gene>
<dbReference type="EMBL" id="BMED01000001">
    <property type="protein sequence ID" value="GGC63464.1"/>
    <property type="molecule type" value="Genomic_DNA"/>
</dbReference>
<comment type="caution">
    <text evidence="2">The sequence shown here is derived from an EMBL/GenBank/DDBJ whole genome shotgun (WGS) entry which is preliminary data.</text>
</comment>
<organism evidence="2 3">
    <name type="scientific">Undibacterium terreum</name>
    <dbReference type="NCBI Taxonomy" id="1224302"/>
    <lineage>
        <taxon>Bacteria</taxon>
        <taxon>Pseudomonadati</taxon>
        <taxon>Pseudomonadota</taxon>
        <taxon>Betaproteobacteria</taxon>
        <taxon>Burkholderiales</taxon>
        <taxon>Oxalobacteraceae</taxon>
        <taxon>Undibacterium</taxon>
    </lineage>
</organism>
<proteinExistence type="predicted"/>
<accession>A0A916U7R8</accession>
<dbReference type="AlphaFoldDB" id="A0A916U7R8"/>
<evidence type="ECO:0000313" key="2">
    <source>
        <dbReference type="EMBL" id="GGC63464.1"/>
    </source>
</evidence>
<keyword evidence="3" id="KW-1185">Reference proteome</keyword>
<name>A0A916U7R8_9BURK</name>
<feature type="signal peptide" evidence="1">
    <location>
        <begin position="1"/>
        <end position="26"/>
    </location>
</feature>
<reference evidence="2" key="2">
    <citation type="submission" date="2020-09" db="EMBL/GenBank/DDBJ databases">
        <authorList>
            <person name="Sun Q."/>
            <person name="Zhou Y."/>
        </authorList>
    </citation>
    <scope>NUCLEOTIDE SEQUENCE</scope>
    <source>
        <strain evidence="2">CGMCC 1.10998</strain>
    </source>
</reference>
<evidence type="ECO:0000313" key="3">
    <source>
        <dbReference type="Proteomes" id="UP000637423"/>
    </source>
</evidence>
<protein>
    <submittedName>
        <fullName evidence="2">Uncharacterized protein</fullName>
    </submittedName>
</protein>
<feature type="chain" id="PRO_5037286887" evidence="1">
    <location>
        <begin position="27"/>
        <end position="761"/>
    </location>
</feature>
<dbReference type="Proteomes" id="UP000637423">
    <property type="component" value="Unassembled WGS sequence"/>
</dbReference>
<reference evidence="2" key="1">
    <citation type="journal article" date="2014" name="Int. J. Syst. Evol. Microbiol.">
        <title>Complete genome sequence of Corynebacterium casei LMG S-19264T (=DSM 44701T), isolated from a smear-ripened cheese.</title>
        <authorList>
            <consortium name="US DOE Joint Genome Institute (JGI-PGF)"/>
            <person name="Walter F."/>
            <person name="Albersmeier A."/>
            <person name="Kalinowski J."/>
            <person name="Ruckert C."/>
        </authorList>
    </citation>
    <scope>NUCLEOTIDE SEQUENCE</scope>
    <source>
        <strain evidence="2">CGMCC 1.10998</strain>
    </source>
</reference>
<keyword evidence="1" id="KW-0732">Signal</keyword>
<evidence type="ECO:0000256" key="1">
    <source>
        <dbReference type="SAM" id="SignalP"/>
    </source>
</evidence>
<sequence>MHMRLSTIYSCVAASLLLGFSTTALSSGGDDFTANRFASEYDMDSKQISIFAAGNVGVVAPTYWRIYHYLAFQAAKGKPLTQAQLATLEINGWHIGNGMDWDYSYDPAKNGSGDWIKERAVFAKQWGLPQDIKFDIMAEKVSGESYLNCHEDAFRQATVTLKAHASLGPGGKPDAWHKAWLQGQDAVFANCEEPPHQYGQPVPKRVVQLPPALPANAPEWIKYDRAYQTAAANFYARNFDAARAQFQAIAKDDKSPWQKLGAYLAARCLIRKGVLEYPLVNDQPSAERTAILSQAKKELDAIASAYAPAKQLTSLVDARINPTERIAALARTLEKNAFSADTRRLLSDYLVLMDRQTPAQMITAAEPMTAWIGSMQAAPADPWTGQLSKEREQDRQLALKTVRQRWAPQGDPLWMAPLLALVRPTELSDAERKAAAGVPASHPLYQTVQYNLIRLAIAENQAAQADKDIDRLLAAQGKSMSVATSNRFKALKMLTAGSQNEFLKAALRKAEASAPGTPIDGKPADPAIEVDGDYDRTIYRFMPMAELKTLLKNPQLPAALKPNLQETILARALIFNDEQTALELLDTVAQGRNTTKHLYTRYRDAKSSQDRKIAGTLILINTPELAPAVFDKQGRQQFWGCKSGYGPAPTEANPMMAAPPRYLSQQQLDAAAKEQQILLKLPLRTEFIAPTLLDWAKQKPNDEEAPKALHFLIASTRMECPYGTTKPEKEQARASYSREAFNLQHKLYPNSSWTKQTKYYF</sequence>